<comment type="caution">
    <text evidence="2">The sequence shown here is derived from an EMBL/GenBank/DDBJ whole genome shotgun (WGS) entry which is preliminary data.</text>
</comment>
<feature type="binding site" evidence="1">
    <location>
        <position position="102"/>
    </location>
    <ligand>
        <name>S-adenosyl-L-methionine</name>
        <dbReference type="ChEBI" id="CHEBI:59789"/>
    </ligand>
</feature>
<dbReference type="OrthoDB" id="9791274at2"/>
<organism evidence="2 3">
    <name type="scientific">Pararhizobium mangrovi</name>
    <dbReference type="NCBI Taxonomy" id="2590452"/>
    <lineage>
        <taxon>Bacteria</taxon>
        <taxon>Pseudomonadati</taxon>
        <taxon>Pseudomonadota</taxon>
        <taxon>Alphaproteobacteria</taxon>
        <taxon>Hyphomicrobiales</taxon>
        <taxon>Rhizobiaceae</taxon>
        <taxon>Rhizobium/Agrobacterium group</taxon>
        <taxon>Pararhizobium</taxon>
    </lineage>
</organism>
<keyword evidence="1" id="KW-0949">S-adenosyl-L-methionine</keyword>
<dbReference type="Pfam" id="PF04378">
    <property type="entry name" value="RsmJ"/>
    <property type="match status" value="1"/>
</dbReference>
<accession>A0A506UCA8</accession>
<dbReference type="GO" id="GO:0005829">
    <property type="term" value="C:cytosol"/>
    <property type="evidence" value="ECO:0007669"/>
    <property type="project" value="TreeGrafter"/>
</dbReference>
<dbReference type="Gene3D" id="3.40.50.150">
    <property type="entry name" value="Vaccinia Virus protein VP39"/>
    <property type="match status" value="1"/>
</dbReference>
<dbReference type="GO" id="GO:0070475">
    <property type="term" value="P:rRNA base methylation"/>
    <property type="evidence" value="ECO:0007669"/>
    <property type="project" value="UniProtKB-UniRule"/>
</dbReference>
<comment type="function">
    <text evidence="1">Specifically methylates the adenine in position 2030 of 23S rRNA.</text>
</comment>
<gene>
    <name evidence="1" type="primary">rlmJ</name>
    <name evidence="2" type="ORF">FJU11_02440</name>
</gene>
<evidence type="ECO:0000313" key="2">
    <source>
        <dbReference type="EMBL" id="TPW32063.1"/>
    </source>
</evidence>
<keyword evidence="3" id="KW-1185">Reference proteome</keyword>
<sequence length="281" mass="31288">MNYRHVYHAGNFADVLKHLVLARVVRYLQRKEKPFRILDTHAGCGRYDLTGEKAQRTGEWREGIGRLMTADLPAKPAELAAPYLDVVRGMNPTGAIEAYPGSPLLARRLMRTQDRLSAIELHPEDFAELQTLFDGDHHVRTTKLDGFLALGGHVPFKERRGLVLIDPPFEDTGEVTRMLDGVARALRRFPGGTYCLWYPLKTGEPARGLVEGVRRLAPKEALRCELSVRTRAKGLDGSGLLVVNPPFVLAEELGVLLPAIVPLLAQDETAGWRVEELVTSR</sequence>
<feature type="active site" description="Proton acceptor" evidence="1">
    <location>
        <position position="166"/>
    </location>
</feature>
<evidence type="ECO:0000313" key="3">
    <source>
        <dbReference type="Proteomes" id="UP000320314"/>
    </source>
</evidence>
<dbReference type="EC" id="2.1.1.266" evidence="1"/>
<dbReference type="EMBL" id="VHLH01000002">
    <property type="protein sequence ID" value="TPW32063.1"/>
    <property type="molecule type" value="Genomic_DNA"/>
</dbReference>
<dbReference type="PANTHER" id="PTHR37426">
    <property type="entry name" value="RIBOSOMAL RNA LARGE SUBUNIT METHYLTRANSFERASE J"/>
    <property type="match status" value="1"/>
</dbReference>
<reference evidence="2 3" key="1">
    <citation type="submission" date="2019-06" db="EMBL/GenBank/DDBJ databases">
        <authorList>
            <person name="Li M."/>
        </authorList>
    </citation>
    <scope>NUCLEOTIDE SEQUENCE [LARGE SCALE GENOMIC DNA]</scope>
    <source>
        <strain evidence="2 3">BGMRC6574</strain>
    </source>
</reference>
<comment type="subunit">
    <text evidence="1">Monomer.</text>
</comment>
<dbReference type="GO" id="GO:0003723">
    <property type="term" value="F:RNA binding"/>
    <property type="evidence" value="ECO:0007669"/>
    <property type="project" value="UniProtKB-UniRule"/>
</dbReference>
<feature type="binding site" evidence="1">
    <location>
        <begin position="145"/>
        <end position="146"/>
    </location>
    <ligand>
        <name>S-adenosyl-L-methionine</name>
        <dbReference type="ChEBI" id="CHEBI:59789"/>
    </ligand>
</feature>
<dbReference type="RefSeq" id="WP_141165419.1">
    <property type="nucleotide sequence ID" value="NZ_VHLH01000002.1"/>
</dbReference>
<comment type="catalytic activity">
    <reaction evidence="1">
        <text>adenosine(2030) in 23S rRNA + S-adenosyl-L-methionine = N(6)-methyladenosine(2030) in 23S rRNA + S-adenosyl-L-homocysteine + H(+)</text>
        <dbReference type="Rhea" id="RHEA:43736"/>
        <dbReference type="Rhea" id="RHEA-COMP:10668"/>
        <dbReference type="Rhea" id="RHEA-COMP:10669"/>
        <dbReference type="ChEBI" id="CHEBI:15378"/>
        <dbReference type="ChEBI" id="CHEBI:57856"/>
        <dbReference type="ChEBI" id="CHEBI:59789"/>
        <dbReference type="ChEBI" id="CHEBI:74411"/>
        <dbReference type="ChEBI" id="CHEBI:74449"/>
        <dbReference type="EC" id="2.1.1.266"/>
    </reaction>
</comment>
<keyword evidence="1" id="KW-0698">rRNA processing</keyword>
<feature type="binding site" evidence="1">
    <location>
        <position position="41"/>
    </location>
    <ligand>
        <name>S-adenosyl-L-methionine</name>
        <dbReference type="ChEBI" id="CHEBI:59789"/>
    </ligand>
</feature>
<evidence type="ECO:0000256" key="1">
    <source>
        <dbReference type="HAMAP-Rule" id="MF_00934"/>
    </source>
</evidence>
<dbReference type="InterPro" id="IPR007473">
    <property type="entry name" value="RlmJ"/>
</dbReference>
<dbReference type="SUPFAM" id="SSF53335">
    <property type="entry name" value="S-adenosyl-L-methionine-dependent methyltransferases"/>
    <property type="match status" value="1"/>
</dbReference>
<dbReference type="HAMAP" id="MF_00934">
    <property type="entry name" value="23SrRNA_methyltr_J"/>
    <property type="match status" value="1"/>
</dbReference>
<dbReference type="PANTHER" id="PTHR37426:SF1">
    <property type="entry name" value="RIBOSOMAL RNA LARGE SUBUNIT METHYLTRANSFERASE J"/>
    <property type="match status" value="1"/>
</dbReference>
<keyword evidence="1 2" id="KW-0808">Transferase</keyword>
<comment type="similarity">
    <text evidence="1">Belongs to the RlmJ family.</text>
</comment>
<protein>
    <recommendedName>
        <fullName evidence="1">Ribosomal RNA large subunit methyltransferase J</fullName>
        <ecNumber evidence="1">2.1.1.266</ecNumber>
    </recommendedName>
    <alternativeName>
        <fullName evidence="1">23S rRNA (adenine(2030)-N6)-methyltransferase</fullName>
    </alternativeName>
    <alternativeName>
        <fullName evidence="1">23S rRNA m6A2030 methyltransferase</fullName>
    </alternativeName>
</protein>
<keyword evidence="1" id="KW-0694">RNA-binding</keyword>
<dbReference type="InterPro" id="IPR029063">
    <property type="entry name" value="SAM-dependent_MTases_sf"/>
</dbReference>
<dbReference type="Proteomes" id="UP000320314">
    <property type="component" value="Unassembled WGS sequence"/>
</dbReference>
<feature type="site" description="Interaction with substrate rRNA" evidence="1">
    <location>
        <position position="3"/>
    </location>
</feature>
<name>A0A506UCA8_9HYPH</name>
<feature type="binding site" evidence="1">
    <location>
        <position position="120"/>
    </location>
    <ligand>
        <name>S-adenosyl-L-methionine</name>
        <dbReference type="ChEBI" id="CHEBI:59789"/>
    </ligand>
</feature>
<keyword evidence="1 2" id="KW-0489">Methyltransferase</keyword>
<feature type="binding site" evidence="1">
    <location>
        <position position="166"/>
    </location>
    <ligand>
        <name>S-adenosyl-L-methionine</name>
        <dbReference type="ChEBI" id="CHEBI:59789"/>
    </ligand>
</feature>
<feature type="binding site" evidence="1">
    <location>
        <position position="18"/>
    </location>
    <ligand>
        <name>S-adenosyl-L-methionine</name>
        <dbReference type="ChEBI" id="CHEBI:59789"/>
    </ligand>
</feature>
<dbReference type="GO" id="GO:0036307">
    <property type="term" value="F:23S rRNA (adenine(2030)-N(6))-methyltransferase activity"/>
    <property type="evidence" value="ECO:0007669"/>
    <property type="project" value="UniProtKB-UniRule"/>
</dbReference>
<dbReference type="AlphaFoldDB" id="A0A506UCA8"/>
<proteinExistence type="inferred from homology"/>